<protein>
    <submittedName>
        <fullName evidence="2">Uncharacterized protein</fullName>
    </submittedName>
</protein>
<feature type="region of interest" description="Disordered" evidence="1">
    <location>
        <begin position="149"/>
        <end position="181"/>
    </location>
</feature>
<dbReference type="PhylomeDB" id="A0A0G4FAR0"/>
<proteinExistence type="predicted"/>
<feature type="compositionally biased region" description="Basic residues" evidence="1">
    <location>
        <begin position="164"/>
        <end position="181"/>
    </location>
</feature>
<organism evidence="2">
    <name type="scientific">Chromera velia CCMP2878</name>
    <dbReference type="NCBI Taxonomy" id="1169474"/>
    <lineage>
        <taxon>Eukaryota</taxon>
        <taxon>Sar</taxon>
        <taxon>Alveolata</taxon>
        <taxon>Colpodellida</taxon>
        <taxon>Chromeraceae</taxon>
        <taxon>Chromera</taxon>
    </lineage>
</organism>
<accession>A0A0G4FAR0</accession>
<dbReference type="AlphaFoldDB" id="A0A0G4FAR0"/>
<dbReference type="VEuPathDB" id="CryptoDB:Cvel_15946"/>
<reference evidence="2" key="1">
    <citation type="submission" date="2014-11" db="EMBL/GenBank/DDBJ databases">
        <authorList>
            <person name="Otto D Thomas"/>
            <person name="Naeem Raeece"/>
        </authorList>
    </citation>
    <scope>NUCLEOTIDE SEQUENCE</scope>
</reference>
<evidence type="ECO:0000313" key="2">
    <source>
        <dbReference type="EMBL" id="CEM09718.1"/>
    </source>
</evidence>
<sequence length="337" mass="37426">MTNSFSILFKNLLSSTMRRPEYGAREAPKEIPGHWVTRGWAFFDLCKDEFNEFHASLNWLSYRLRVLNGLKYFALKYRVLLLATYQTDILIGFLGPHYVWGRVVLGLGEVDASAEQDDIPKEVICGVDPVFDMTDERMRALLTTNYKPEEEVTSEEEGAEGGGGKKRKLKKRQPQNDAKRRKAVERLLKMEAVQFRTAIERPCVVHLRGKAIQGVLPGLQVDAVFNRWFGVEGGVARRLLRPSIYMSFSSSRVGLASLHLVYDVPDNPAAMERVTFVASFSSFAAPAPAAAAAAAAAAGADVLQMAWSGPPLPFQPSAPTEDSADDGQDKVYFDFDV</sequence>
<name>A0A0G4FAR0_9ALVE</name>
<evidence type="ECO:0000256" key="1">
    <source>
        <dbReference type="SAM" id="MobiDB-lite"/>
    </source>
</evidence>
<gene>
    <name evidence="2" type="ORF">Cvel_15946</name>
</gene>
<dbReference type="EMBL" id="CDMZ01000228">
    <property type="protein sequence ID" value="CEM09718.1"/>
    <property type="molecule type" value="Genomic_DNA"/>
</dbReference>